<sequence>MTRRLMVYHQSHGTGADFVELQPMIASGRLTQLIIAAVHIADDGRIVLNDHDHDDPYHDRLWAELSRVRAAGVPVLAMVGGWAPGTTDKLDGTGLARYYPPLRDFLIRYEFDGIDIDVEQDMSLAGVIALIDALRADFGPDFAIILAPVASALAGGANLSGFDYEQLYRERGNEIAWVNAQFYSGFGSAADPADYGKIIERGVYPPDKVVLGMIGNPADGHGYVDVERVAESVRDLTQRYPEFGGVDVWEYFRALPGGRSEPWRWIDLMADAMTPGPRATSDHQA</sequence>
<name>A0A7Y9IDF5_9ACTN</name>
<evidence type="ECO:0000259" key="1">
    <source>
        <dbReference type="PROSITE" id="PS51910"/>
    </source>
</evidence>
<dbReference type="PANTHER" id="PTHR45708:SF60">
    <property type="entry name" value="III CHITINASE, PUTATIVE (AFU_ORTHOLOGUE AFUA_5G03850)-RELATED"/>
    <property type="match status" value="1"/>
</dbReference>
<proteinExistence type="predicted"/>
<dbReference type="AlphaFoldDB" id="A0A7Y9IDF5"/>
<dbReference type="Proteomes" id="UP000569914">
    <property type="component" value="Unassembled WGS sequence"/>
</dbReference>
<dbReference type="Pfam" id="PF00704">
    <property type="entry name" value="Glyco_hydro_18"/>
    <property type="match status" value="1"/>
</dbReference>
<dbReference type="InterPro" id="IPR017853">
    <property type="entry name" value="GH"/>
</dbReference>
<dbReference type="EMBL" id="JACCBU010000001">
    <property type="protein sequence ID" value="NYE74695.1"/>
    <property type="molecule type" value="Genomic_DNA"/>
</dbReference>
<dbReference type="GO" id="GO:0004568">
    <property type="term" value="F:chitinase activity"/>
    <property type="evidence" value="ECO:0007669"/>
    <property type="project" value="TreeGrafter"/>
</dbReference>
<reference evidence="2 3" key="1">
    <citation type="submission" date="2020-07" db="EMBL/GenBank/DDBJ databases">
        <title>Sequencing the genomes of 1000 actinobacteria strains.</title>
        <authorList>
            <person name="Klenk H.-P."/>
        </authorList>
    </citation>
    <scope>NUCLEOTIDE SEQUENCE [LARGE SCALE GENOMIC DNA]</scope>
    <source>
        <strain evidence="2 3">DSM 22083</strain>
    </source>
</reference>
<feature type="domain" description="GH18" evidence="1">
    <location>
        <begin position="3"/>
        <end position="276"/>
    </location>
</feature>
<evidence type="ECO:0000313" key="3">
    <source>
        <dbReference type="Proteomes" id="UP000569914"/>
    </source>
</evidence>
<dbReference type="PANTHER" id="PTHR45708">
    <property type="entry name" value="ENDOCHITINASE"/>
    <property type="match status" value="1"/>
</dbReference>
<comment type="caution">
    <text evidence="2">The sequence shown here is derived from an EMBL/GenBank/DDBJ whole genome shotgun (WGS) entry which is preliminary data.</text>
</comment>
<organism evidence="2 3">
    <name type="scientific">Microlunatus parietis</name>
    <dbReference type="NCBI Taxonomy" id="682979"/>
    <lineage>
        <taxon>Bacteria</taxon>
        <taxon>Bacillati</taxon>
        <taxon>Actinomycetota</taxon>
        <taxon>Actinomycetes</taxon>
        <taxon>Propionibacteriales</taxon>
        <taxon>Propionibacteriaceae</taxon>
        <taxon>Microlunatus</taxon>
    </lineage>
</organism>
<accession>A0A7Y9IDF5</accession>
<dbReference type="GO" id="GO:0005576">
    <property type="term" value="C:extracellular region"/>
    <property type="evidence" value="ECO:0007669"/>
    <property type="project" value="TreeGrafter"/>
</dbReference>
<gene>
    <name evidence="2" type="ORF">BKA15_006024</name>
</gene>
<dbReference type="RefSeq" id="WP_179757195.1">
    <property type="nucleotide sequence ID" value="NZ_JACCBU010000001.1"/>
</dbReference>
<evidence type="ECO:0000313" key="2">
    <source>
        <dbReference type="EMBL" id="NYE74695.1"/>
    </source>
</evidence>
<dbReference type="GO" id="GO:0005975">
    <property type="term" value="P:carbohydrate metabolic process"/>
    <property type="evidence" value="ECO:0007669"/>
    <property type="project" value="InterPro"/>
</dbReference>
<dbReference type="Gene3D" id="3.20.20.80">
    <property type="entry name" value="Glycosidases"/>
    <property type="match status" value="1"/>
</dbReference>
<dbReference type="PROSITE" id="PS51910">
    <property type="entry name" value="GH18_2"/>
    <property type="match status" value="1"/>
</dbReference>
<dbReference type="InterPro" id="IPR001223">
    <property type="entry name" value="Glyco_hydro18_cat"/>
</dbReference>
<dbReference type="SUPFAM" id="SSF51445">
    <property type="entry name" value="(Trans)glycosidases"/>
    <property type="match status" value="1"/>
</dbReference>
<dbReference type="InterPro" id="IPR050542">
    <property type="entry name" value="Glycosyl_Hydrlase18_Chitinase"/>
</dbReference>
<keyword evidence="3" id="KW-1185">Reference proteome</keyword>
<protein>
    <recommendedName>
        <fullName evidence="1">GH18 domain-containing protein</fullName>
    </recommendedName>
</protein>